<evidence type="ECO:0000256" key="1">
    <source>
        <dbReference type="SAM" id="Phobius"/>
    </source>
</evidence>
<proteinExistence type="predicted"/>
<evidence type="ECO:0000313" key="3">
    <source>
        <dbReference type="EMBL" id="VFS77482.1"/>
    </source>
</evidence>
<evidence type="ECO:0000313" key="5">
    <source>
        <dbReference type="Proteomes" id="UP001293169"/>
    </source>
</evidence>
<evidence type="ECO:0000313" key="2">
    <source>
        <dbReference type="EMBL" id="MDZ7465676.1"/>
    </source>
</evidence>
<protein>
    <submittedName>
        <fullName evidence="2">DUF6404 family protein</fullName>
    </submittedName>
</protein>
<sequence>MAFEQKKKKALALMEEKKMWRSNYAPPLLRLFWKVGGKMPPPPFAPFWLNTLFFAAWFGPLWGLMMWFSTWQSEGYSVSGALFASVTAGGLFGFLMALFHVWRKRANNLPDWDRL</sequence>
<keyword evidence="1" id="KW-0472">Membrane</keyword>
<reference evidence="3 4" key="1">
    <citation type="submission" date="2019-03" db="EMBL/GenBank/DDBJ databases">
        <authorList>
            <consortium name="Pathogen Informatics"/>
        </authorList>
    </citation>
    <scope>NUCLEOTIDE SEQUENCE [LARGE SCALE GENOMIC DNA]</scope>
    <source>
        <strain evidence="3 4">NCTC12998</strain>
    </source>
</reference>
<reference evidence="2 5" key="2">
    <citation type="submission" date="2023-12" db="EMBL/GenBank/DDBJ databases">
        <title>N/s.</title>
        <authorList>
            <person name="Dale J."/>
        </authorList>
    </citation>
    <scope>NUCLEOTIDE SEQUENCE [LARGE SCALE GENOMIC DNA]</scope>
    <source>
        <strain evidence="2 5">2023EL-01226</strain>
    </source>
</reference>
<keyword evidence="1" id="KW-0812">Transmembrane</keyword>
<dbReference type="Proteomes" id="UP001293169">
    <property type="component" value="Unassembled WGS sequence"/>
</dbReference>
<dbReference type="EMBL" id="CAADJE010000025">
    <property type="protein sequence ID" value="VFS77482.1"/>
    <property type="molecule type" value="Genomic_DNA"/>
</dbReference>
<dbReference type="AlphaFoldDB" id="A0A2X2EBG0"/>
<dbReference type="Pfam" id="PF19942">
    <property type="entry name" value="DUF6404"/>
    <property type="match status" value="1"/>
</dbReference>
<organism evidence="3 4">
    <name type="scientific">Raoultella planticola</name>
    <name type="common">Klebsiella planticola</name>
    <dbReference type="NCBI Taxonomy" id="575"/>
    <lineage>
        <taxon>Bacteria</taxon>
        <taxon>Pseudomonadati</taxon>
        <taxon>Pseudomonadota</taxon>
        <taxon>Gammaproteobacteria</taxon>
        <taxon>Enterobacterales</taxon>
        <taxon>Enterobacteriaceae</taxon>
        <taxon>Klebsiella/Raoultella group</taxon>
        <taxon>Raoultella</taxon>
    </lineage>
</organism>
<accession>A0A2X2EBG0</accession>
<feature type="transmembrane region" description="Helical" evidence="1">
    <location>
        <begin position="80"/>
        <end position="102"/>
    </location>
</feature>
<dbReference type="EMBL" id="JAXUDK010000004">
    <property type="protein sequence ID" value="MDZ7465676.1"/>
    <property type="molecule type" value="Genomic_DNA"/>
</dbReference>
<keyword evidence="5" id="KW-1185">Reference proteome</keyword>
<dbReference type="KEGG" id="rpln:B1209_05825"/>
<gene>
    <name evidence="3" type="ORF">NCTC12998_05008</name>
    <name evidence="2" type="ORF">U5E74_08350</name>
</gene>
<keyword evidence="1" id="KW-1133">Transmembrane helix</keyword>
<dbReference type="Proteomes" id="UP000345637">
    <property type="component" value="Unassembled WGS sequence"/>
</dbReference>
<feature type="transmembrane region" description="Helical" evidence="1">
    <location>
        <begin position="47"/>
        <end position="68"/>
    </location>
</feature>
<dbReference type="InterPro" id="IPR045644">
    <property type="entry name" value="DUF6404"/>
</dbReference>
<evidence type="ECO:0000313" key="4">
    <source>
        <dbReference type="Proteomes" id="UP000345637"/>
    </source>
</evidence>
<dbReference type="RefSeq" id="WP_032698991.1">
    <property type="nucleotide sequence ID" value="NZ_CABDVS010000002.1"/>
</dbReference>
<name>A0A2X2EBG0_RAOPL</name>